<organism evidence="9 10">
    <name type="scientific">Thermovibrio ammonificans (strain DSM 15698 / JCM 12110 / HB-1)</name>
    <dbReference type="NCBI Taxonomy" id="648996"/>
    <lineage>
        <taxon>Bacteria</taxon>
        <taxon>Pseudomonadati</taxon>
        <taxon>Aquificota</taxon>
        <taxon>Aquificia</taxon>
        <taxon>Desulfurobacteriales</taxon>
        <taxon>Desulfurobacteriaceae</taxon>
        <taxon>Thermovibrio</taxon>
    </lineage>
</organism>
<name>E8T503_THEA1</name>
<evidence type="ECO:0000256" key="4">
    <source>
        <dbReference type="ARBA" id="ARBA00023211"/>
    </source>
</evidence>
<dbReference type="STRING" id="648996.Theam_1577"/>
<evidence type="ECO:0000256" key="6">
    <source>
        <dbReference type="HAMAP-Rule" id="MF_01518"/>
    </source>
</evidence>
<dbReference type="EC" id="3.5.4.2" evidence="2 6"/>
<dbReference type="Pfam" id="PF13382">
    <property type="entry name" value="Adenine_deam_C"/>
    <property type="match status" value="1"/>
</dbReference>
<dbReference type="Proteomes" id="UP000006362">
    <property type="component" value="Chromosome"/>
</dbReference>
<dbReference type="Pfam" id="PF01979">
    <property type="entry name" value="Amidohydro_1"/>
    <property type="match status" value="1"/>
</dbReference>
<accession>E8T503</accession>
<dbReference type="eggNOG" id="COG1001">
    <property type="taxonomic scope" value="Bacteria"/>
</dbReference>
<dbReference type="InterPro" id="IPR026912">
    <property type="entry name" value="Adenine_deam_C"/>
</dbReference>
<comment type="catalytic activity">
    <reaction evidence="5 6">
        <text>adenine + H2O + H(+) = hypoxanthine + NH4(+)</text>
        <dbReference type="Rhea" id="RHEA:23688"/>
        <dbReference type="ChEBI" id="CHEBI:15377"/>
        <dbReference type="ChEBI" id="CHEBI:15378"/>
        <dbReference type="ChEBI" id="CHEBI:16708"/>
        <dbReference type="ChEBI" id="CHEBI:17368"/>
        <dbReference type="ChEBI" id="CHEBI:28938"/>
        <dbReference type="EC" id="3.5.4.2"/>
    </reaction>
</comment>
<feature type="domain" description="Amidohydrolase-related" evidence="7">
    <location>
        <begin position="48"/>
        <end position="326"/>
    </location>
</feature>
<dbReference type="EMBL" id="CP002444">
    <property type="protein sequence ID" value="ADU97535.1"/>
    <property type="molecule type" value="Genomic_DNA"/>
</dbReference>
<keyword evidence="4 6" id="KW-0464">Manganese</keyword>
<keyword evidence="10" id="KW-1185">Reference proteome</keyword>
<dbReference type="InterPro" id="IPR011059">
    <property type="entry name" value="Metal-dep_hydrolase_composite"/>
</dbReference>
<dbReference type="OrthoDB" id="9775607at2"/>
<evidence type="ECO:0000259" key="8">
    <source>
        <dbReference type="Pfam" id="PF13382"/>
    </source>
</evidence>
<proteinExistence type="inferred from homology"/>
<keyword evidence="3 6" id="KW-0378">Hydrolase</keyword>
<dbReference type="CDD" id="cd01295">
    <property type="entry name" value="AdeC"/>
    <property type="match status" value="1"/>
</dbReference>
<dbReference type="KEGG" id="tam:Theam_1577"/>
<dbReference type="Gene3D" id="3.20.20.140">
    <property type="entry name" value="Metal-dependent hydrolases"/>
    <property type="match status" value="1"/>
</dbReference>
<gene>
    <name evidence="6" type="primary">ade</name>
    <name evidence="9" type="ordered locus">Theam_1577</name>
</gene>
<dbReference type="PANTHER" id="PTHR11113:SF2">
    <property type="entry name" value="ADENINE DEAMINASE"/>
    <property type="match status" value="1"/>
</dbReference>
<dbReference type="InterPro" id="IPR032466">
    <property type="entry name" value="Metal_Hydrolase"/>
</dbReference>
<dbReference type="HOGENOM" id="CLU_027935_0_0_0"/>
<dbReference type="NCBIfam" id="TIGR01178">
    <property type="entry name" value="ade"/>
    <property type="match status" value="1"/>
</dbReference>
<dbReference type="Gene3D" id="2.30.40.10">
    <property type="entry name" value="Urease, subunit C, domain 1"/>
    <property type="match status" value="1"/>
</dbReference>
<dbReference type="InterPro" id="IPR006680">
    <property type="entry name" value="Amidohydro-rel"/>
</dbReference>
<dbReference type="SUPFAM" id="SSF51338">
    <property type="entry name" value="Composite domain of metallo-dependent hydrolases"/>
    <property type="match status" value="1"/>
</dbReference>
<dbReference type="SUPFAM" id="SSF51556">
    <property type="entry name" value="Metallo-dependent hydrolases"/>
    <property type="match status" value="1"/>
</dbReference>
<evidence type="ECO:0000256" key="1">
    <source>
        <dbReference type="ARBA" id="ARBA00006773"/>
    </source>
</evidence>
<dbReference type="InterPro" id="IPR006679">
    <property type="entry name" value="Adenine_deam"/>
</dbReference>
<feature type="domain" description="Adenine deaminase C-terminal" evidence="8">
    <location>
        <begin position="377"/>
        <end position="542"/>
    </location>
</feature>
<sequence length="548" mass="59866">MEVGRWKVKTVIEGKVYDPLNGKVFNGRITVEKGKIKRVEPGGTGREIITPPFIDSHVHIESSLLTPAQFAAALAPFGVISAVADPHEIANVLGTEGVKFMVENGKSVPVKLFFAAPSCVPASPLSKAGAVLGVKEVEELLKLKEVKSLGEVMNFPGVINREEKVMAKIEAAKRVKKPIDGHAPGLKGEEARKYFEAGISTDHESTTLEEAEEKIKLGVYIQIREGSAARNFRKLFPLIEKYPEKVMLCTDDRSPDDLTSGTINRLVETAIEEGISPLKALRAASVNPIIHYKLPVGLLRPGDPADFLILESLKPLTVKSVYCNGRKIAHNGTPLFVPPAISQTLNNFQAEKITEEEIRITALREFVKTIIATDGELITDKACLKARKIKNNLCSDTDNDVLKLVVVNRYGEKRIGVGFIKGFNLKRGALAMSIAHDHHNIIALGASDREIVQAVNRVIEVGGGISLHAGNRNITIPLPIAGLMSNSNVKSLAAKVTEIKTELQNLGCRLKNPLITLSFMALEVIPKLKLTDKGLFDSERFELTFLYC</sequence>
<evidence type="ECO:0000259" key="7">
    <source>
        <dbReference type="Pfam" id="PF01979"/>
    </source>
</evidence>
<evidence type="ECO:0000313" key="9">
    <source>
        <dbReference type="EMBL" id="ADU97535.1"/>
    </source>
</evidence>
<comment type="similarity">
    <text evidence="1 6">Belongs to the metallo-dependent hydrolases superfamily. Adenine deaminase family.</text>
</comment>
<dbReference type="GO" id="GO:0000034">
    <property type="term" value="F:adenine deaminase activity"/>
    <property type="evidence" value="ECO:0007669"/>
    <property type="project" value="UniProtKB-UniRule"/>
</dbReference>
<evidence type="ECO:0000256" key="3">
    <source>
        <dbReference type="ARBA" id="ARBA00022801"/>
    </source>
</evidence>
<dbReference type="GO" id="GO:0006146">
    <property type="term" value="P:adenine catabolic process"/>
    <property type="evidence" value="ECO:0007669"/>
    <property type="project" value="InterPro"/>
</dbReference>
<comment type="cofactor">
    <cofactor evidence="6">
        <name>Mn(2+)</name>
        <dbReference type="ChEBI" id="CHEBI:29035"/>
    </cofactor>
</comment>
<evidence type="ECO:0000313" key="10">
    <source>
        <dbReference type="Proteomes" id="UP000006362"/>
    </source>
</evidence>
<dbReference type="HAMAP" id="MF_01518">
    <property type="entry name" value="Adenine_deamin"/>
    <property type="match status" value="1"/>
</dbReference>
<dbReference type="AlphaFoldDB" id="E8T503"/>
<evidence type="ECO:0000256" key="5">
    <source>
        <dbReference type="ARBA" id="ARBA00047720"/>
    </source>
</evidence>
<dbReference type="PANTHER" id="PTHR11113">
    <property type="entry name" value="N-ACETYLGLUCOSAMINE-6-PHOSPHATE DEACETYLASE"/>
    <property type="match status" value="1"/>
</dbReference>
<evidence type="ECO:0000256" key="2">
    <source>
        <dbReference type="ARBA" id="ARBA00012782"/>
    </source>
</evidence>
<reference evidence="9" key="1">
    <citation type="submission" date="2011-01" db="EMBL/GenBank/DDBJ databases">
        <title>Complete sequence of chromosome of Thermovibrio ammonificans HB-1.</title>
        <authorList>
            <consortium name="US DOE Joint Genome Institute"/>
            <person name="Lucas S."/>
            <person name="Copeland A."/>
            <person name="Lapidus A."/>
            <person name="Cheng J.-F."/>
            <person name="Goodwin L."/>
            <person name="Pitluck S."/>
            <person name="Davenport K."/>
            <person name="Detter J.C."/>
            <person name="Han C."/>
            <person name="Tapia R."/>
            <person name="Land M."/>
            <person name="Hauser L."/>
            <person name="Kyrpides N."/>
            <person name="Ivanova N."/>
            <person name="Ovchinnikova G."/>
            <person name="Vetriani C."/>
            <person name="Woyke T."/>
        </authorList>
    </citation>
    <scope>NUCLEOTIDE SEQUENCE [LARGE SCALE GENOMIC DNA]</scope>
    <source>
        <strain evidence="9">HB-1</strain>
    </source>
</reference>
<protein>
    <recommendedName>
        <fullName evidence="2 6">Adenine deaminase</fullName>
        <shortName evidence="6">Adenase</shortName>
        <shortName evidence="6">Adenine aminase</shortName>
        <ecNumber evidence="2 6">3.5.4.2</ecNumber>
    </recommendedName>
</protein>